<feature type="transmembrane region" description="Helical" evidence="7">
    <location>
        <begin position="855"/>
        <end position="877"/>
    </location>
</feature>
<dbReference type="CDD" id="cd01115">
    <property type="entry name" value="SLC13_permease"/>
    <property type="match status" value="1"/>
</dbReference>
<comment type="subcellular location">
    <subcellularLocation>
        <location evidence="1">Membrane</location>
        <topology evidence="1">Multi-pass membrane protein</topology>
    </subcellularLocation>
</comment>
<dbReference type="EMBL" id="KZ819284">
    <property type="protein sequence ID" value="PWO00839.1"/>
    <property type="molecule type" value="Genomic_DNA"/>
</dbReference>
<name>A0A316ZID7_9BASI</name>
<evidence type="ECO:0000313" key="9">
    <source>
        <dbReference type="EMBL" id="PWO00839.1"/>
    </source>
</evidence>
<protein>
    <submittedName>
        <fullName evidence="9">SPX-domain-containing protein</fullName>
    </submittedName>
</protein>
<dbReference type="Pfam" id="PF03105">
    <property type="entry name" value="SPX"/>
    <property type="match status" value="3"/>
</dbReference>
<keyword evidence="10" id="KW-1185">Reference proteome</keyword>
<feature type="transmembrane region" description="Helical" evidence="7">
    <location>
        <begin position="455"/>
        <end position="474"/>
    </location>
</feature>
<feature type="region of interest" description="Disordered" evidence="6">
    <location>
        <begin position="104"/>
        <end position="215"/>
    </location>
</feature>
<dbReference type="Pfam" id="PF03600">
    <property type="entry name" value="CitMHS"/>
    <property type="match status" value="1"/>
</dbReference>
<feature type="compositionally biased region" description="Low complexity" evidence="6">
    <location>
        <begin position="138"/>
        <end position="148"/>
    </location>
</feature>
<organism evidence="9 10">
    <name type="scientific">Tilletiopsis washingtonensis</name>
    <dbReference type="NCBI Taxonomy" id="58919"/>
    <lineage>
        <taxon>Eukaryota</taxon>
        <taxon>Fungi</taxon>
        <taxon>Dikarya</taxon>
        <taxon>Basidiomycota</taxon>
        <taxon>Ustilaginomycotina</taxon>
        <taxon>Exobasidiomycetes</taxon>
        <taxon>Entylomatales</taxon>
        <taxon>Entylomatales incertae sedis</taxon>
        <taxon>Tilletiopsis</taxon>
    </lineage>
</organism>
<accession>A0A316ZID7</accession>
<dbReference type="GO" id="GO:0005315">
    <property type="term" value="F:phosphate transmembrane transporter activity"/>
    <property type="evidence" value="ECO:0007669"/>
    <property type="project" value="TreeGrafter"/>
</dbReference>
<dbReference type="GeneID" id="37267597"/>
<keyword evidence="3 7" id="KW-0812">Transmembrane</keyword>
<dbReference type="PANTHER" id="PTHR10283">
    <property type="entry name" value="SOLUTE CARRIER FAMILY 13 MEMBER"/>
    <property type="match status" value="1"/>
</dbReference>
<feature type="transmembrane region" description="Helical" evidence="7">
    <location>
        <begin position="630"/>
        <end position="653"/>
    </location>
</feature>
<evidence type="ECO:0000256" key="6">
    <source>
        <dbReference type="SAM" id="MobiDB-lite"/>
    </source>
</evidence>
<dbReference type="RefSeq" id="XP_025601117.1">
    <property type="nucleotide sequence ID" value="XM_025740051.1"/>
</dbReference>
<feature type="transmembrane region" description="Helical" evidence="7">
    <location>
        <begin position="674"/>
        <end position="697"/>
    </location>
</feature>
<feature type="transmembrane region" description="Helical" evidence="7">
    <location>
        <begin position="717"/>
        <end position="735"/>
    </location>
</feature>
<dbReference type="OrthoDB" id="10260443at2759"/>
<feature type="compositionally biased region" description="Acidic residues" evidence="6">
    <location>
        <begin position="110"/>
        <end position="129"/>
    </location>
</feature>
<feature type="transmembrane region" description="Helical" evidence="7">
    <location>
        <begin position="742"/>
        <end position="764"/>
    </location>
</feature>
<evidence type="ECO:0000256" key="2">
    <source>
        <dbReference type="ARBA" id="ARBA00022448"/>
    </source>
</evidence>
<feature type="transmembrane region" description="Helical" evidence="7">
    <location>
        <begin position="811"/>
        <end position="843"/>
    </location>
</feature>
<evidence type="ECO:0000256" key="7">
    <source>
        <dbReference type="SAM" id="Phobius"/>
    </source>
</evidence>
<keyword evidence="4 7" id="KW-1133">Transmembrane helix</keyword>
<dbReference type="PANTHER" id="PTHR10283:SF92">
    <property type="entry name" value="LOW-AFFINITY PHOSPHATE TRANSPORTER PHO91"/>
    <property type="match status" value="1"/>
</dbReference>
<feature type="domain" description="SPX" evidence="8">
    <location>
        <begin position="1"/>
        <end position="346"/>
    </location>
</feature>
<keyword evidence="2" id="KW-0813">Transport</keyword>
<gene>
    <name evidence="9" type="ORF">FA09DRAFT_293516</name>
</gene>
<proteinExistence type="predicted"/>
<feature type="transmembrane region" description="Helical" evidence="7">
    <location>
        <begin position="494"/>
        <end position="524"/>
    </location>
</feature>
<dbReference type="GO" id="GO:0005886">
    <property type="term" value="C:plasma membrane"/>
    <property type="evidence" value="ECO:0007669"/>
    <property type="project" value="TreeGrafter"/>
</dbReference>
<evidence type="ECO:0000313" key="10">
    <source>
        <dbReference type="Proteomes" id="UP000245946"/>
    </source>
</evidence>
<dbReference type="InterPro" id="IPR004680">
    <property type="entry name" value="Cit_transptr-like_dom"/>
</dbReference>
<dbReference type="STRING" id="58919.A0A316ZID7"/>
<sequence>MKFSHSLQFNSVPDWADRYVAYSNLKKAIYQLEQSQPVDGAGEGYSDAASAAESSPLLRAGLAAESDRVFLPLLDKELRKISNFYAGKEGELYAAVESLRSDLEKRESESVWDDGDEDASEDDDDDDDERPGAESANTTMKGTTTQRRTSIDGVFSNPSKYNEAAREERALRGFTGPRRQRRKSSSAGNPEERARNAGLVDHSGAGPTAAETAVPDVLAISEARRAEREPPRRWSSMFKRRTSAVGTATKRSIGLLIPSSPTAERAGFDDFEGSSSVGDARSMSIWTADNDWAIDLRITFKRRITDLFVTCSELKQFVQLNETGMKKICKKYDKIMNSNLKDRYMGDVVAQQYPFEAETRARLDETITTLTTFYAKVCTSGDLPAALSQLKTHLREQVVWQRNTVWREMIGIERRAQGATLEQTVMGSTLRSGRGEETKPARLWTPCGRITLPHWLGISTLQLVVAFAMLTLLLKAPGLRFFARVEEQNCLAMLIFCTILWATEVIPLFVTSLMVPFLVVTLRVARTDDIEDRRMSASETTHWIFSQMFAPNMCLLIGGFTLAAALSKYSIDKILAQKVLRLAGTRPSMVLLAHMGVACFASMWISNVAAPVLMFSLIQPILRNLPTNSTFASALIMGIALASNIGGQTSPIASPQNLIALQYMGDQPVGWLQWFAITIPVSGLSLVVIWLVLLWAYGSGRGVVIRAPSENRDRFTGIQYFIAAVSVGTIGLWCFEHQLEYVLGDMGVIAIVPIVLFFGTGILTKEDFNNFLWTIVFLAMGGIALGKAVTSSGLLESLDALIQDIVQGMPIWKVLFSLLAIGLVVATFISHTIAAVLLVPIAAQVGDSLAQPHPRLLIMATTLTASAAMGLPVSGFPNMAASAQEDSTGKRYVSVKDFLRVGILASVLATAIVGTVGFGIMTLLGL</sequence>
<dbReference type="InterPro" id="IPR004331">
    <property type="entry name" value="SPX_dom"/>
</dbReference>
<feature type="transmembrane region" description="Helical" evidence="7">
    <location>
        <begin position="770"/>
        <end position="790"/>
    </location>
</feature>
<dbReference type="AlphaFoldDB" id="A0A316ZID7"/>
<keyword evidence="5 7" id="KW-0472">Membrane</keyword>
<evidence type="ECO:0000256" key="3">
    <source>
        <dbReference type="ARBA" id="ARBA00022692"/>
    </source>
</evidence>
<dbReference type="Proteomes" id="UP000245946">
    <property type="component" value="Unassembled WGS sequence"/>
</dbReference>
<dbReference type="CDD" id="cd14478">
    <property type="entry name" value="SPX_PHO87_PHO90_like"/>
    <property type="match status" value="1"/>
</dbReference>
<dbReference type="GO" id="GO:0006817">
    <property type="term" value="P:phosphate ion transport"/>
    <property type="evidence" value="ECO:0007669"/>
    <property type="project" value="TreeGrafter"/>
</dbReference>
<dbReference type="GO" id="GO:0006797">
    <property type="term" value="P:polyphosphate metabolic process"/>
    <property type="evidence" value="ECO:0007669"/>
    <property type="project" value="TreeGrafter"/>
</dbReference>
<feature type="transmembrane region" description="Helical" evidence="7">
    <location>
        <begin position="544"/>
        <end position="569"/>
    </location>
</feature>
<evidence type="ECO:0000259" key="8">
    <source>
        <dbReference type="PROSITE" id="PS51382"/>
    </source>
</evidence>
<feature type="transmembrane region" description="Helical" evidence="7">
    <location>
        <begin position="898"/>
        <end position="924"/>
    </location>
</feature>
<evidence type="ECO:0000256" key="5">
    <source>
        <dbReference type="ARBA" id="ARBA00023136"/>
    </source>
</evidence>
<evidence type="ECO:0000256" key="1">
    <source>
        <dbReference type="ARBA" id="ARBA00004141"/>
    </source>
</evidence>
<reference evidence="9 10" key="1">
    <citation type="journal article" date="2018" name="Mol. Biol. Evol.">
        <title>Broad Genomic Sampling Reveals a Smut Pathogenic Ancestry of the Fungal Clade Ustilaginomycotina.</title>
        <authorList>
            <person name="Kijpornyongpan T."/>
            <person name="Mondo S.J."/>
            <person name="Barry K."/>
            <person name="Sandor L."/>
            <person name="Lee J."/>
            <person name="Lipzen A."/>
            <person name="Pangilinan J."/>
            <person name="LaButti K."/>
            <person name="Hainaut M."/>
            <person name="Henrissat B."/>
            <person name="Grigoriev I.V."/>
            <person name="Spatafora J.W."/>
            <person name="Aime M.C."/>
        </authorList>
    </citation>
    <scope>NUCLEOTIDE SEQUENCE [LARGE SCALE GENOMIC DNA]</scope>
    <source>
        <strain evidence="9 10">MCA 4186</strain>
    </source>
</reference>
<dbReference type="PROSITE" id="PS51382">
    <property type="entry name" value="SPX"/>
    <property type="match status" value="1"/>
</dbReference>
<feature type="transmembrane region" description="Helical" evidence="7">
    <location>
        <begin position="590"/>
        <end position="618"/>
    </location>
</feature>
<evidence type="ECO:0000256" key="4">
    <source>
        <dbReference type="ARBA" id="ARBA00022989"/>
    </source>
</evidence>